<comment type="caution">
    <text evidence="2">The sequence shown here is derived from an EMBL/GenBank/DDBJ whole genome shotgun (WGS) entry which is preliminary data.</text>
</comment>
<organism evidence="2 3">
    <name type="scientific">Lactobacillus porci</name>
    <dbReference type="NCBI Taxonomy" id="2012477"/>
    <lineage>
        <taxon>Bacteria</taxon>
        <taxon>Bacillati</taxon>
        <taxon>Bacillota</taxon>
        <taxon>Bacilli</taxon>
        <taxon>Lactobacillales</taxon>
        <taxon>Lactobacillaceae</taxon>
        <taxon>Lactobacillus</taxon>
    </lineage>
</organism>
<protein>
    <submittedName>
        <fullName evidence="2">Diguanylate cyclase</fullName>
    </submittedName>
</protein>
<proteinExistence type="predicted"/>
<sequence length="99" mass="11474">MLIALANELVRYFGHELSFRFGGDEFLAVASDESLPEVEKKCDQLLENLQKQGFHVSLGISQQRVDQLELKQLLFEADKAMRQAKEAYYQDTEHDRQAR</sequence>
<dbReference type="Gene3D" id="3.30.70.270">
    <property type="match status" value="1"/>
</dbReference>
<dbReference type="AlphaFoldDB" id="A0A6A8MC59"/>
<dbReference type="InterPro" id="IPR000160">
    <property type="entry name" value="GGDEF_dom"/>
</dbReference>
<dbReference type="PROSITE" id="PS50887">
    <property type="entry name" value="GGDEF"/>
    <property type="match status" value="1"/>
</dbReference>
<name>A0A6A8MC59_9LACO</name>
<feature type="domain" description="GGDEF" evidence="1">
    <location>
        <begin position="1"/>
        <end position="99"/>
    </location>
</feature>
<dbReference type="InterPro" id="IPR029787">
    <property type="entry name" value="Nucleotide_cyclase"/>
</dbReference>
<dbReference type="SUPFAM" id="SSF55073">
    <property type="entry name" value="Nucleotide cyclase"/>
    <property type="match status" value="1"/>
</dbReference>
<keyword evidence="3" id="KW-1185">Reference proteome</keyword>
<evidence type="ECO:0000313" key="3">
    <source>
        <dbReference type="Proteomes" id="UP000438120"/>
    </source>
</evidence>
<dbReference type="InterPro" id="IPR043128">
    <property type="entry name" value="Rev_trsase/Diguanyl_cyclase"/>
</dbReference>
<dbReference type="EMBL" id="VUMX01000004">
    <property type="protein sequence ID" value="MST86491.1"/>
    <property type="molecule type" value="Genomic_DNA"/>
</dbReference>
<evidence type="ECO:0000313" key="2">
    <source>
        <dbReference type="EMBL" id="MST86491.1"/>
    </source>
</evidence>
<evidence type="ECO:0000259" key="1">
    <source>
        <dbReference type="PROSITE" id="PS50887"/>
    </source>
</evidence>
<accession>A0A6A8MC59</accession>
<dbReference type="Proteomes" id="UP000438120">
    <property type="component" value="Unassembled WGS sequence"/>
</dbReference>
<dbReference type="OrthoDB" id="9804955at2"/>
<dbReference type="Pfam" id="PF00990">
    <property type="entry name" value="GGDEF"/>
    <property type="match status" value="1"/>
</dbReference>
<reference evidence="2 3" key="1">
    <citation type="submission" date="2019-08" db="EMBL/GenBank/DDBJ databases">
        <title>In-depth cultivation of the pig gut microbiome towards novel bacterial diversity and tailored functional studies.</title>
        <authorList>
            <person name="Wylensek D."/>
            <person name="Hitch T.C.A."/>
            <person name="Clavel T."/>
        </authorList>
    </citation>
    <scope>NUCLEOTIDE SEQUENCE [LARGE SCALE GENOMIC DNA]</scope>
    <source>
        <strain evidence="2 3">Bifido-178-WT-2B</strain>
    </source>
</reference>
<gene>
    <name evidence="2" type="ORF">FYJ62_02245</name>
</gene>